<dbReference type="EMBL" id="GG658170">
    <property type="protein sequence ID" value="EEO29636.1"/>
    <property type="molecule type" value="Genomic_DNA"/>
</dbReference>
<dbReference type="Pfam" id="PF24175">
    <property type="entry name" value="SU10_adaptor"/>
    <property type="match status" value="1"/>
</dbReference>
<dbReference type="InterPro" id="IPR056209">
    <property type="entry name" value="SU10_adaptor"/>
</dbReference>
<dbReference type="Proteomes" id="UP000005089">
    <property type="component" value="Unassembled WGS sequence"/>
</dbReference>
<dbReference type="HOGENOM" id="CLU_1188654_0_0_4"/>
<dbReference type="RefSeq" id="WP_005880266.1">
    <property type="nucleotide sequence ID" value="NZ_CP019430.1"/>
</dbReference>
<accession>C3X8W0</accession>
<sequence length="233" mass="26470">MMNGLIQRYRTLGELLAELKARLGFVAQGPASNNNNPVMISFLQEAHDYVYDQLNPIPMRKKTVITLEQGSFLYDWHNDAEDEDIDPGLVMSVWIVDGDSRTQLVQGISEADREDNSRSVPVKYETLNGQIELWPVPDRAYGLMVEYIASKPRFAQSADRPGVSDRLILLYAIANAKAHFRHPDSQSVAVLFNTKLRLEKIKQHENRRFFLNGHYQKSRTVTGSDGDYRLSAG</sequence>
<evidence type="ECO:0000313" key="2">
    <source>
        <dbReference type="Proteomes" id="UP000005089"/>
    </source>
</evidence>
<proteinExistence type="predicted"/>
<dbReference type="AlphaFoldDB" id="C3X8W0"/>
<dbReference type="STRING" id="847.BRW83_1566"/>
<gene>
    <name evidence="1" type="ORF">OFBG_00664</name>
</gene>
<reference evidence="1 2" key="1">
    <citation type="submission" date="2009-02" db="EMBL/GenBank/DDBJ databases">
        <title>The Genome Sequence of Oxalobacter formigenes OXCC13.</title>
        <authorList>
            <consortium name="The Broad Institute Genome Sequencing Platform"/>
            <person name="Ward D."/>
            <person name="Young S.K."/>
            <person name="Kodira C.D."/>
            <person name="Zeng Q."/>
            <person name="Koehrsen M."/>
            <person name="Alvarado L."/>
            <person name="Berlin A."/>
            <person name="Borenstein D."/>
            <person name="Chen Z."/>
            <person name="Engels R."/>
            <person name="Freedman E."/>
            <person name="Gellesch M."/>
            <person name="Goldberg J."/>
            <person name="Griggs A."/>
            <person name="Gujja S."/>
            <person name="Heiman D."/>
            <person name="Hepburn T."/>
            <person name="Howarth C."/>
            <person name="Jen D."/>
            <person name="Larson L."/>
            <person name="Lewis B."/>
            <person name="Mehta T."/>
            <person name="Park D."/>
            <person name="Pearson M."/>
            <person name="Roberts A."/>
            <person name="Saif S."/>
            <person name="Shea T."/>
            <person name="Shenoy N."/>
            <person name="Sisk P."/>
            <person name="Stolte C."/>
            <person name="Sykes S."/>
            <person name="Walk T."/>
            <person name="White J."/>
            <person name="Yandava C."/>
            <person name="Allison M.J."/>
            <person name="Lander E."/>
            <person name="Nusbaum C."/>
            <person name="Galagan J."/>
            <person name="Birren B."/>
        </authorList>
    </citation>
    <scope>NUCLEOTIDE SEQUENCE [LARGE SCALE GENOMIC DNA]</scope>
    <source>
        <strain evidence="1 2">OXCC13</strain>
    </source>
</reference>
<name>C3X8W0_OXAFO</name>
<dbReference type="eggNOG" id="ENOG5033XIY">
    <property type="taxonomic scope" value="Bacteria"/>
</dbReference>
<protein>
    <submittedName>
        <fullName evidence="1">Uncharacterized protein</fullName>
    </submittedName>
</protein>
<dbReference type="GeneID" id="77135426"/>
<organism evidence="1 2">
    <name type="scientific">Oxalobacter formigenes OXCC13</name>
    <dbReference type="NCBI Taxonomy" id="556269"/>
    <lineage>
        <taxon>Bacteria</taxon>
        <taxon>Pseudomonadati</taxon>
        <taxon>Pseudomonadota</taxon>
        <taxon>Betaproteobacteria</taxon>
        <taxon>Burkholderiales</taxon>
        <taxon>Oxalobacteraceae</taxon>
        <taxon>Oxalobacter</taxon>
    </lineage>
</organism>
<evidence type="ECO:0000313" key="1">
    <source>
        <dbReference type="EMBL" id="EEO29636.1"/>
    </source>
</evidence>
<keyword evidence="2" id="KW-1185">Reference proteome</keyword>